<dbReference type="PANTHER" id="PTHR11727">
    <property type="entry name" value="DIMETHYLADENOSINE TRANSFERASE"/>
    <property type="match status" value="1"/>
</dbReference>
<reference evidence="10 11" key="1">
    <citation type="submission" date="2015-03" db="EMBL/GenBank/DDBJ databases">
        <authorList>
            <person name="Murphy D."/>
        </authorList>
    </citation>
    <scope>NUCLEOTIDE SEQUENCE [LARGE SCALE GENOMIC DNA]</scope>
    <source>
        <strain evidence="10 11">OL-4</strain>
    </source>
</reference>
<dbReference type="SMART" id="SM00650">
    <property type="entry name" value="rADc"/>
    <property type="match status" value="1"/>
</dbReference>
<comment type="similarity">
    <text evidence="7">Belongs to the class I-like SAM-binding methyltransferase superfamily. rRNA adenine N(6)-methyltransferase family. RsmA subfamily.</text>
</comment>
<evidence type="ECO:0000256" key="2">
    <source>
        <dbReference type="ARBA" id="ARBA00022552"/>
    </source>
</evidence>
<dbReference type="FunFam" id="3.40.50.150:FF:000023">
    <property type="entry name" value="Ribosomal RNA small subunit methyltransferase A"/>
    <property type="match status" value="1"/>
</dbReference>
<keyword evidence="2 7" id="KW-0698">rRNA processing</keyword>
<sequence length="295" mass="33457">MTLSLGSINTVRGLMQRHDLYARKGMGQNFLLDQNIINKIAESADIEADDYIVEIGPGLGSLTQALAKRSQGVLAIDIDLRLKAVLEETLADYSNVEVVFQDILKTDIENELIKAFELKEIKPYKVCANIPYNITTPIIFQLLKDCPHMQSAVLMMQKEVGNRILASPGNKDYGRLTVAVGCFAKIEHILNVSSNCFYPRPQVDSVVLKFTPNQNPDYLQIDEACFHKLLNTAFQQRRKTILNICAGFFNQDKSVVKIKLQQLGLDPNLRPENLSQQDYINLLKEFNENRGYYQR</sequence>
<comment type="subcellular location">
    <subcellularLocation>
        <location evidence="7">Cytoplasm</location>
    </subcellularLocation>
</comment>
<feature type="binding site" evidence="8">
    <location>
        <position position="77"/>
    </location>
    <ligand>
        <name>S-adenosyl-L-methionine</name>
        <dbReference type="ChEBI" id="CHEBI:59789"/>
    </ligand>
</feature>
<evidence type="ECO:0000256" key="8">
    <source>
        <dbReference type="PROSITE-ProRule" id="PRU01026"/>
    </source>
</evidence>
<feature type="binding site" evidence="7 8">
    <location>
        <position position="31"/>
    </location>
    <ligand>
        <name>S-adenosyl-L-methionine</name>
        <dbReference type="ChEBI" id="CHEBI:59789"/>
    </ligand>
</feature>
<dbReference type="Gene3D" id="3.40.50.150">
    <property type="entry name" value="Vaccinia Virus protein VP39"/>
    <property type="match status" value="1"/>
</dbReference>
<keyword evidence="3 7" id="KW-0489">Methyltransferase</keyword>
<evidence type="ECO:0000256" key="4">
    <source>
        <dbReference type="ARBA" id="ARBA00022679"/>
    </source>
</evidence>
<dbReference type="HAMAP" id="MF_00607">
    <property type="entry name" value="16SrRNA_methyltr_A"/>
    <property type="match status" value="1"/>
</dbReference>
<dbReference type="Gene3D" id="1.10.8.100">
    <property type="entry name" value="Ribosomal RNA adenine dimethylase-like, domain 2"/>
    <property type="match status" value="1"/>
</dbReference>
<feature type="binding site" evidence="7 8">
    <location>
        <position position="102"/>
    </location>
    <ligand>
        <name>S-adenosyl-L-methionine</name>
        <dbReference type="ChEBI" id="CHEBI:59789"/>
    </ligand>
</feature>
<dbReference type="PANTHER" id="PTHR11727:SF7">
    <property type="entry name" value="DIMETHYLADENOSINE TRANSFERASE-RELATED"/>
    <property type="match status" value="1"/>
</dbReference>
<comment type="catalytic activity">
    <reaction evidence="7">
        <text>adenosine(1518)/adenosine(1519) in 16S rRNA + 4 S-adenosyl-L-methionine = N(6)-dimethyladenosine(1518)/N(6)-dimethyladenosine(1519) in 16S rRNA + 4 S-adenosyl-L-homocysteine + 4 H(+)</text>
        <dbReference type="Rhea" id="RHEA:19609"/>
        <dbReference type="Rhea" id="RHEA-COMP:10232"/>
        <dbReference type="Rhea" id="RHEA-COMP:10233"/>
        <dbReference type="ChEBI" id="CHEBI:15378"/>
        <dbReference type="ChEBI" id="CHEBI:57856"/>
        <dbReference type="ChEBI" id="CHEBI:59789"/>
        <dbReference type="ChEBI" id="CHEBI:74411"/>
        <dbReference type="ChEBI" id="CHEBI:74493"/>
        <dbReference type="EC" id="2.1.1.182"/>
    </reaction>
</comment>
<keyword evidence="5 7" id="KW-0949">S-adenosyl-L-methionine</keyword>
<dbReference type="Pfam" id="PF00398">
    <property type="entry name" value="RrnaAD"/>
    <property type="match status" value="1"/>
</dbReference>
<feature type="binding site" evidence="7 8">
    <location>
        <position position="29"/>
    </location>
    <ligand>
        <name>S-adenosyl-L-methionine</name>
        <dbReference type="ChEBI" id="CHEBI:59789"/>
    </ligand>
</feature>
<evidence type="ECO:0000256" key="5">
    <source>
        <dbReference type="ARBA" id="ARBA00022691"/>
    </source>
</evidence>
<dbReference type="Proteomes" id="UP000045545">
    <property type="component" value="Unassembled WGS sequence"/>
</dbReference>
<evidence type="ECO:0000256" key="1">
    <source>
        <dbReference type="ARBA" id="ARBA00022490"/>
    </source>
</evidence>
<evidence type="ECO:0000256" key="6">
    <source>
        <dbReference type="ARBA" id="ARBA00022884"/>
    </source>
</evidence>
<protein>
    <recommendedName>
        <fullName evidence="7">Ribosomal RNA small subunit methyltransferase A</fullName>
        <ecNumber evidence="7">2.1.1.182</ecNumber>
    </recommendedName>
    <alternativeName>
        <fullName evidence="7">16S rRNA (adenine(1518)-N(6)/adenine(1519)-N(6))-dimethyltransferase</fullName>
    </alternativeName>
    <alternativeName>
        <fullName evidence="7">16S rRNA dimethyladenosine transferase</fullName>
    </alternativeName>
    <alternativeName>
        <fullName evidence="7">16S rRNA dimethylase</fullName>
    </alternativeName>
    <alternativeName>
        <fullName evidence="7">S-adenosylmethionine-6-N', N'-adenosyl(rRNA) dimethyltransferase</fullName>
    </alternativeName>
</protein>
<gene>
    <name evidence="7" type="primary">rsmA</name>
    <name evidence="7" type="synonym">ksgA</name>
    <name evidence="10" type="ORF">438</name>
</gene>
<name>A0A0E4G9N3_9FIRM</name>
<dbReference type="EC" id="2.1.1.182" evidence="7"/>
<evidence type="ECO:0000313" key="10">
    <source>
        <dbReference type="EMBL" id="CFX09644.1"/>
    </source>
</evidence>
<dbReference type="STRING" id="690567.438"/>
<accession>A0A0E4G9N3</accession>
<dbReference type="InterPro" id="IPR023165">
    <property type="entry name" value="rRNA_Ade_diMease-like_C"/>
</dbReference>
<comment type="caution">
    <text evidence="7">Lacks conserved residue(s) required for the propagation of feature annotation.</text>
</comment>
<keyword evidence="11" id="KW-1185">Reference proteome</keyword>
<dbReference type="GO" id="GO:0003723">
    <property type="term" value="F:RNA binding"/>
    <property type="evidence" value="ECO:0007669"/>
    <property type="project" value="UniProtKB-UniRule"/>
</dbReference>
<dbReference type="EMBL" id="CGIH01000005">
    <property type="protein sequence ID" value="CFX09644.1"/>
    <property type="molecule type" value="Genomic_DNA"/>
</dbReference>
<dbReference type="InterPro" id="IPR029063">
    <property type="entry name" value="SAM-dependent_MTases_sf"/>
</dbReference>
<keyword evidence="6 7" id="KW-0694">RNA-binding</keyword>
<dbReference type="SUPFAM" id="SSF53335">
    <property type="entry name" value="S-adenosyl-L-methionine-dependent methyltransferases"/>
    <property type="match status" value="1"/>
</dbReference>
<evidence type="ECO:0000313" key="11">
    <source>
        <dbReference type="Proteomes" id="UP000045545"/>
    </source>
</evidence>
<dbReference type="NCBIfam" id="TIGR00755">
    <property type="entry name" value="ksgA"/>
    <property type="match status" value="1"/>
</dbReference>
<feature type="binding site" evidence="7 8">
    <location>
        <position position="56"/>
    </location>
    <ligand>
        <name>S-adenosyl-L-methionine</name>
        <dbReference type="ChEBI" id="CHEBI:59789"/>
    </ligand>
</feature>
<dbReference type="InterPro" id="IPR001737">
    <property type="entry name" value="KsgA/Erm"/>
</dbReference>
<dbReference type="InterPro" id="IPR011530">
    <property type="entry name" value="rRNA_adenine_dimethylase"/>
</dbReference>
<evidence type="ECO:0000256" key="7">
    <source>
        <dbReference type="HAMAP-Rule" id="MF_00607"/>
    </source>
</evidence>
<keyword evidence="1 7" id="KW-0963">Cytoplasm</keyword>
<proteinExistence type="inferred from homology"/>
<keyword evidence="4 7" id="KW-0808">Transferase</keyword>
<dbReference type="GO" id="GO:0052908">
    <property type="term" value="F:16S rRNA (adenine(1518)-N(6)/adenine(1519)-N(6))-dimethyltransferase activity"/>
    <property type="evidence" value="ECO:0007669"/>
    <property type="project" value="UniProtKB-EC"/>
</dbReference>
<evidence type="ECO:0000259" key="9">
    <source>
        <dbReference type="SMART" id="SM00650"/>
    </source>
</evidence>
<dbReference type="PROSITE" id="PS51689">
    <property type="entry name" value="SAM_RNA_A_N6_MT"/>
    <property type="match status" value="1"/>
</dbReference>
<evidence type="ECO:0000256" key="3">
    <source>
        <dbReference type="ARBA" id="ARBA00022603"/>
    </source>
</evidence>
<dbReference type="InterPro" id="IPR020598">
    <property type="entry name" value="rRNA_Ade_methylase_Trfase_N"/>
</dbReference>
<dbReference type="OrthoDB" id="9814755at2"/>
<dbReference type="AlphaFoldDB" id="A0A0E4G9N3"/>
<dbReference type="GO" id="GO:0005829">
    <property type="term" value="C:cytosol"/>
    <property type="evidence" value="ECO:0007669"/>
    <property type="project" value="TreeGrafter"/>
</dbReference>
<feature type="binding site" evidence="7 8">
    <location>
        <position position="129"/>
    </location>
    <ligand>
        <name>S-adenosyl-L-methionine</name>
        <dbReference type="ChEBI" id="CHEBI:59789"/>
    </ligand>
</feature>
<comment type="function">
    <text evidence="7">Specifically dimethylates two adjacent adenosines (A1518 and A1519) in the loop of a conserved hairpin near the 3'-end of 16S rRNA in the 30S particle. May play a critical role in biogenesis of 30S subunits.</text>
</comment>
<organism evidence="10 11">
    <name type="scientific">Syntrophomonas zehnderi OL-4</name>
    <dbReference type="NCBI Taxonomy" id="690567"/>
    <lineage>
        <taxon>Bacteria</taxon>
        <taxon>Bacillati</taxon>
        <taxon>Bacillota</taxon>
        <taxon>Clostridia</taxon>
        <taxon>Eubacteriales</taxon>
        <taxon>Syntrophomonadaceae</taxon>
        <taxon>Syntrophomonas</taxon>
    </lineage>
</organism>
<feature type="domain" description="Ribosomal RNA adenine methylase transferase N-terminal" evidence="9">
    <location>
        <begin position="36"/>
        <end position="214"/>
    </location>
</feature>